<gene>
    <name evidence="1" type="ORF">Amon02_000296100</name>
</gene>
<dbReference type="EMBL" id="BSXS01001792">
    <property type="protein sequence ID" value="GME77258.1"/>
    <property type="molecule type" value="Genomic_DNA"/>
</dbReference>
<comment type="caution">
    <text evidence="1">The sequence shown here is derived from an EMBL/GenBank/DDBJ whole genome shotgun (WGS) entry which is preliminary data.</text>
</comment>
<evidence type="ECO:0000313" key="1">
    <source>
        <dbReference type="EMBL" id="GME77258.1"/>
    </source>
</evidence>
<proteinExistence type="predicted"/>
<keyword evidence="2" id="KW-1185">Reference proteome</keyword>
<name>A0ACB5SYZ5_AMBMO</name>
<accession>A0ACB5SYZ5</accession>
<reference evidence="1" key="1">
    <citation type="submission" date="2023-04" db="EMBL/GenBank/DDBJ databases">
        <title>Ambrosiozyma monospora NBRC 10751.</title>
        <authorList>
            <person name="Ichikawa N."/>
            <person name="Sato H."/>
            <person name="Tonouchi N."/>
        </authorList>
    </citation>
    <scope>NUCLEOTIDE SEQUENCE</scope>
    <source>
        <strain evidence="1">NBRC 10751</strain>
    </source>
</reference>
<evidence type="ECO:0000313" key="2">
    <source>
        <dbReference type="Proteomes" id="UP001165064"/>
    </source>
</evidence>
<dbReference type="Proteomes" id="UP001165064">
    <property type="component" value="Unassembled WGS sequence"/>
</dbReference>
<organism evidence="1 2">
    <name type="scientific">Ambrosiozyma monospora</name>
    <name type="common">Yeast</name>
    <name type="synonym">Endomycopsis monosporus</name>
    <dbReference type="NCBI Taxonomy" id="43982"/>
    <lineage>
        <taxon>Eukaryota</taxon>
        <taxon>Fungi</taxon>
        <taxon>Dikarya</taxon>
        <taxon>Ascomycota</taxon>
        <taxon>Saccharomycotina</taxon>
        <taxon>Pichiomycetes</taxon>
        <taxon>Pichiales</taxon>
        <taxon>Pichiaceae</taxon>
        <taxon>Ambrosiozyma</taxon>
    </lineage>
</organism>
<sequence>MQLALNIEDKYSNDKANMKTNSGEDDDDVDSNDDYNINWNSQYDNLPNESLHSLELMRMMLSLIDGEPLSTGSISTGFGGYPEDDEIFDVGNVSTSTDLLVKHEIGDDFMMKCNLLSQSTI</sequence>
<protein>
    <submittedName>
        <fullName evidence="1">Unnamed protein product</fullName>
    </submittedName>
</protein>